<feature type="compositionally biased region" description="Basic and acidic residues" evidence="1">
    <location>
        <begin position="415"/>
        <end position="425"/>
    </location>
</feature>
<evidence type="ECO:0000313" key="2">
    <source>
        <dbReference type="EMBL" id="KAF2140353.1"/>
    </source>
</evidence>
<dbReference type="Proteomes" id="UP000799438">
    <property type="component" value="Unassembled WGS sequence"/>
</dbReference>
<sequence>MTAHLPARQPFAALDCPRLHSLASTKNRQNSIPASIAYSSAPGKLSSTSPSKRRHTTSSFDDEYDGENVDPASLNSSTKRSKAPDGSPKKASKLPLTDAIKPASSSPRLACPSTQSLSSNIQKSKKQSTPTKSSISTSRGSPKHKRVGLLSKRRTAGSSVTRIDPPSLGSGSRQSSSLPFSIDAALSGSVSSHPPAPKVEEPKPATSELNIPTLDEAMPKGWFFEIHEDSPEEEATNMMEHSAGVLDISSDDDSDAKAQNEAREKGKENIPPPDHYQASVSAQSTSGRRGTAASAEAQLEPLKLSKLSRKQNRDDMEEDRSPLSDLLTSDYFGEGLDANSYVIVDGTTPEKPSSLSKECIFDDDETADETARVPADSTSSKAGSDEARPHASPAAAKQHEEITIFEDEANAAPQVDDKEGAAARA</sequence>
<keyword evidence="3" id="KW-1185">Reference proteome</keyword>
<feature type="compositionally biased region" description="Basic residues" evidence="1">
    <location>
        <begin position="141"/>
        <end position="155"/>
    </location>
</feature>
<feature type="compositionally biased region" description="Basic and acidic residues" evidence="1">
    <location>
        <begin position="255"/>
        <end position="268"/>
    </location>
</feature>
<dbReference type="AlphaFoldDB" id="A0A6A6BAG9"/>
<evidence type="ECO:0000313" key="3">
    <source>
        <dbReference type="Proteomes" id="UP000799438"/>
    </source>
</evidence>
<feature type="compositionally biased region" description="Basic and acidic residues" evidence="1">
    <location>
        <begin position="311"/>
        <end position="322"/>
    </location>
</feature>
<evidence type="ECO:0008006" key="4">
    <source>
        <dbReference type="Google" id="ProtNLM"/>
    </source>
</evidence>
<feature type="compositionally biased region" description="Polar residues" evidence="1">
    <location>
        <begin position="278"/>
        <end position="288"/>
    </location>
</feature>
<gene>
    <name evidence="2" type="ORF">K452DRAFT_231087</name>
</gene>
<feature type="region of interest" description="Disordered" evidence="1">
    <location>
        <begin position="362"/>
        <end position="425"/>
    </location>
</feature>
<dbReference type="OrthoDB" id="425602at2759"/>
<reference evidence="2" key="1">
    <citation type="journal article" date="2020" name="Stud. Mycol.">
        <title>101 Dothideomycetes genomes: a test case for predicting lifestyles and emergence of pathogens.</title>
        <authorList>
            <person name="Haridas S."/>
            <person name="Albert R."/>
            <person name="Binder M."/>
            <person name="Bloem J."/>
            <person name="Labutti K."/>
            <person name="Salamov A."/>
            <person name="Andreopoulos B."/>
            <person name="Baker S."/>
            <person name="Barry K."/>
            <person name="Bills G."/>
            <person name="Bluhm B."/>
            <person name="Cannon C."/>
            <person name="Castanera R."/>
            <person name="Culley D."/>
            <person name="Daum C."/>
            <person name="Ezra D."/>
            <person name="Gonzalez J."/>
            <person name="Henrissat B."/>
            <person name="Kuo A."/>
            <person name="Liang C."/>
            <person name="Lipzen A."/>
            <person name="Lutzoni F."/>
            <person name="Magnuson J."/>
            <person name="Mondo S."/>
            <person name="Nolan M."/>
            <person name="Ohm R."/>
            <person name="Pangilinan J."/>
            <person name="Park H.-J."/>
            <person name="Ramirez L."/>
            <person name="Alfaro M."/>
            <person name="Sun H."/>
            <person name="Tritt A."/>
            <person name="Yoshinaga Y."/>
            <person name="Zwiers L.-H."/>
            <person name="Turgeon B."/>
            <person name="Goodwin S."/>
            <person name="Spatafora J."/>
            <person name="Crous P."/>
            <person name="Grigoriev I."/>
        </authorList>
    </citation>
    <scope>NUCLEOTIDE SEQUENCE</scope>
    <source>
        <strain evidence="2">CBS 121167</strain>
    </source>
</reference>
<accession>A0A6A6BAG9</accession>
<feature type="compositionally biased region" description="Low complexity" evidence="1">
    <location>
        <begin position="165"/>
        <end position="181"/>
    </location>
</feature>
<evidence type="ECO:0000256" key="1">
    <source>
        <dbReference type="SAM" id="MobiDB-lite"/>
    </source>
</evidence>
<proteinExistence type="predicted"/>
<dbReference type="GeneID" id="54294633"/>
<feature type="compositionally biased region" description="Low complexity" evidence="1">
    <location>
        <begin position="127"/>
        <end position="138"/>
    </location>
</feature>
<feature type="compositionally biased region" description="Polar residues" evidence="1">
    <location>
        <begin position="103"/>
        <end position="120"/>
    </location>
</feature>
<dbReference type="RefSeq" id="XP_033396066.1">
    <property type="nucleotide sequence ID" value="XM_033537137.1"/>
</dbReference>
<name>A0A6A6BAG9_9PEZI</name>
<feature type="region of interest" description="Disordered" evidence="1">
    <location>
        <begin position="23"/>
        <end position="331"/>
    </location>
</feature>
<organism evidence="2 3">
    <name type="scientific">Aplosporella prunicola CBS 121167</name>
    <dbReference type="NCBI Taxonomy" id="1176127"/>
    <lineage>
        <taxon>Eukaryota</taxon>
        <taxon>Fungi</taxon>
        <taxon>Dikarya</taxon>
        <taxon>Ascomycota</taxon>
        <taxon>Pezizomycotina</taxon>
        <taxon>Dothideomycetes</taxon>
        <taxon>Dothideomycetes incertae sedis</taxon>
        <taxon>Botryosphaeriales</taxon>
        <taxon>Aplosporellaceae</taxon>
        <taxon>Aplosporella</taxon>
    </lineage>
</organism>
<protein>
    <recommendedName>
        <fullName evidence="4">Thymidylate kinase</fullName>
    </recommendedName>
</protein>
<dbReference type="EMBL" id="ML995490">
    <property type="protein sequence ID" value="KAF2140353.1"/>
    <property type="molecule type" value="Genomic_DNA"/>
</dbReference>
<feature type="compositionally biased region" description="Low complexity" evidence="1">
    <location>
        <begin position="31"/>
        <end position="42"/>
    </location>
</feature>